<feature type="active site" evidence="2">
    <location>
        <position position="391"/>
    </location>
</feature>
<feature type="binding site" evidence="2">
    <location>
        <position position="408"/>
    </location>
    <ligand>
        <name>substrate</name>
    </ligand>
</feature>
<feature type="binding site" evidence="2">
    <location>
        <begin position="436"/>
        <end position="438"/>
    </location>
    <ligand>
        <name>substrate</name>
    </ligand>
</feature>
<dbReference type="HAMAP" id="MF_01139">
    <property type="entry name" value="ISPT"/>
    <property type="match status" value="1"/>
</dbReference>
<evidence type="ECO:0000313" key="5">
    <source>
        <dbReference type="Proteomes" id="UP001230328"/>
    </source>
</evidence>
<comment type="cofactor">
    <cofactor evidence="2">
        <name>Mg(2+)</name>
        <dbReference type="ChEBI" id="CHEBI:18420"/>
    </cofactor>
    <text evidence="2">Binds 2 magnesium ions per subunit.</text>
</comment>
<feature type="binding site" evidence="2">
    <location>
        <position position="576"/>
    </location>
    <ligand>
        <name>Mg(2+)</name>
        <dbReference type="ChEBI" id="CHEBI:18420"/>
    </ligand>
</feature>
<feature type="binding site" evidence="2">
    <location>
        <position position="557"/>
    </location>
    <ligand>
        <name>substrate</name>
    </ligand>
</feature>
<evidence type="ECO:0000313" key="4">
    <source>
        <dbReference type="EMBL" id="MDQ1028322.1"/>
    </source>
</evidence>
<dbReference type="InterPro" id="IPR001441">
    <property type="entry name" value="UPP_synth-like"/>
</dbReference>
<comment type="similarity">
    <text evidence="2">Belongs to the UPP synthase family.</text>
</comment>
<feature type="region of interest" description="Disordered" evidence="3">
    <location>
        <begin position="94"/>
        <end position="126"/>
    </location>
</feature>
<dbReference type="Pfam" id="PF01255">
    <property type="entry name" value="Prenyltransf"/>
    <property type="match status" value="1"/>
</dbReference>
<evidence type="ECO:0000256" key="2">
    <source>
        <dbReference type="HAMAP-Rule" id="MF_01139"/>
    </source>
</evidence>
<dbReference type="RefSeq" id="WP_307523522.1">
    <property type="nucleotide sequence ID" value="NZ_JAUSZI010000002.1"/>
</dbReference>
<dbReference type="SUPFAM" id="SSF64005">
    <property type="entry name" value="Undecaprenyl diphosphate synthase"/>
    <property type="match status" value="1"/>
</dbReference>
<dbReference type="Gene3D" id="1.10.600.10">
    <property type="entry name" value="Farnesyl Diphosphate Synthase"/>
    <property type="match status" value="1"/>
</dbReference>
<dbReference type="InterPro" id="IPR008949">
    <property type="entry name" value="Isoprenoid_synthase_dom_sf"/>
</dbReference>
<keyword evidence="2" id="KW-0479">Metal-binding</keyword>
<accession>A0ABU0SXN0</accession>
<dbReference type="InterPro" id="IPR002060">
    <property type="entry name" value="Squ/phyt_synthse"/>
</dbReference>
<dbReference type="EMBL" id="JAUSZI010000002">
    <property type="protein sequence ID" value="MDQ1028322.1"/>
    <property type="molecule type" value="Genomic_DNA"/>
</dbReference>
<keyword evidence="5" id="KW-1185">Reference proteome</keyword>
<reference evidence="4 5" key="1">
    <citation type="submission" date="2023-07" db="EMBL/GenBank/DDBJ databases">
        <title>Comparative genomics of wheat-associated soil bacteria to identify genetic determinants of phenazine resistance.</title>
        <authorList>
            <person name="Mouncey N."/>
        </authorList>
    </citation>
    <scope>NUCLEOTIDE SEQUENCE [LARGE SCALE GENOMIC DNA]</scope>
    <source>
        <strain evidence="4 5">V2I4</strain>
    </source>
</reference>
<keyword evidence="2" id="KW-0460">Magnesium</keyword>
<dbReference type="PANTHER" id="PTHR10291:SF0">
    <property type="entry name" value="DEHYDRODOLICHYL DIPHOSPHATE SYNTHASE 2"/>
    <property type="match status" value="1"/>
</dbReference>
<dbReference type="EC" id="2.5.1.-" evidence="2"/>
<dbReference type="NCBIfam" id="TIGR00055">
    <property type="entry name" value="uppS"/>
    <property type="match status" value="1"/>
</dbReference>
<dbReference type="InterPro" id="IPR036424">
    <property type="entry name" value="UPP_synth-like_sf"/>
</dbReference>
<gene>
    <name evidence="4" type="ORF">QF035_005904</name>
</gene>
<protein>
    <recommendedName>
        <fullName evidence="2">Isoprenyl transferase</fullName>
        <ecNumber evidence="2">2.5.1.-</ecNumber>
    </recommendedName>
</protein>
<dbReference type="CDD" id="cd00475">
    <property type="entry name" value="Cis_IPPS"/>
    <property type="match status" value="1"/>
</dbReference>
<feature type="active site" description="Proton acceptor" evidence="2">
    <location>
        <position position="439"/>
    </location>
</feature>
<evidence type="ECO:0000256" key="3">
    <source>
        <dbReference type="SAM" id="MobiDB-lite"/>
    </source>
</evidence>
<dbReference type="Proteomes" id="UP001230328">
    <property type="component" value="Unassembled WGS sequence"/>
</dbReference>
<sequence>MSPVLPQPAAPDPASAPDIAAAYASCRRLVRSSRSVEYSVMQLMPAALRPACWAMYAAAVTTDALVDDEEGSPAERAARLQAWVDALRAELAETGSSVVGPSAGGPSRAGRSHGPGGDDPDRGDPVRRALADTIRTWQLDVETLTPVFTALREDASGRRPQTWREWSLRTQAENTPWAMWCLTLLTRAGVPTTVRQEHLEAMPAFLDGLYLTDTFTDLASDLGRGILTLPEEALAAHGVPEADLLARRWTPPVEALIAGLTERADDWLEQPALQRGVHPGMAVLLRTSTDLFRARVRTARRLGPALLHRTAELSPAVRLRLLAPARVRAVRAWRRAALVQPAEPVVVLPEPRREADPAFLPPVPPRPHPSGECAPDIPAERLPRHVGVIMDGNGRWAAQQGLPRSEGHRVGSDATRDVVHGALELGLSHLTLYAFSTENWRRDASEVARLFRTMHDTLRDSDLRSLDVRLRWAGSPEGLPVDLVDALRQSARDSRHRTGLTLTLCVNYGGRAELVQAAAGLARAAAAGELDPDHIDERLLAAHLPHPHLPEVDLLWRTGGEHRISNFLPWHLSYSELHFTDTLWPEVDRRDLWRAVGTYTQRRRRHGAAPVVEGTRV</sequence>
<dbReference type="Pfam" id="PF00494">
    <property type="entry name" value="SQS_PSY"/>
    <property type="match status" value="1"/>
</dbReference>
<comment type="subunit">
    <text evidence="2">Homodimer.</text>
</comment>
<feature type="binding site" evidence="2">
    <location>
        <position position="404"/>
    </location>
    <ligand>
        <name>substrate</name>
    </ligand>
</feature>
<feature type="binding site" evidence="2">
    <location>
        <begin position="392"/>
        <end position="395"/>
    </location>
    <ligand>
        <name>substrate</name>
    </ligand>
</feature>
<comment type="caution">
    <text evidence="4">The sequence shown here is derived from an EMBL/GenBank/DDBJ whole genome shotgun (WGS) entry which is preliminary data.</text>
</comment>
<keyword evidence="1 2" id="KW-0808">Transferase</keyword>
<feature type="binding site" evidence="2">
    <location>
        <position position="396"/>
    </location>
    <ligand>
        <name>substrate</name>
    </ligand>
</feature>
<comment type="function">
    <text evidence="2">Catalyzes the condensation of isopentenyl diphosphate (IPP) with allylic pyrophosphates generating different type of terpenoids.</text>
</comment>
<feature type="binding site" evidence="2">
    <location>
        <begin position="563"/>
        <end position="565"/>
    </location>
    <ligand>
        <name>substrate</name>
    </ligand>
</feature>
<dbReference type="PANTHER" id="PTHR10291">
    <property type="entry name" value="DEHYDRODOLICHYL DIPHOSPHATE SYNTHASE FAMILY MEMBER"/>
    <property type="match status" value="1"/>
</dbReference>
<name>A0ABU0SXN0_9ACTN</name>
<feature type="binding site" evidence="2">
    <location>
        <position position="391"/>
    </location>
    <ligand>
        <name>Mg(2+)</name>
        <dbReference type="ChEBI" id="CHEBI:18420"/>
    </ligand>
</feature>
<dbReference type="SUPFAM" id="SSF48576">
    <property type="entry name" value="Terpenoid synthases"/>
    <property type="match status" value="1"/>
</dbReference>
<feature type="binding site" evidence="2">
    <location>
        <position position="442"/>
    </location>
    <ligand>
        <name>substrate</name>
    </ligand>
</feature>
<dbReference type="Gene3D" id="3.40.1180.10">
    <property type="entry name" value="Decaprenyl diphosphate synthase-like"/>
    <property type="match status" value="1"/>
</dbReference>
<organism evidence="4 5">
    <name type="scientific">Streptomyces umbrinus</name>
    <dbReference type="NCBI Taxonomy" id="67370"/>
    <lineage>
        <taxon>Bacteria</taxon>
        <taxon>Bacillati</taxon>
        <taxon>Actinomycetota</taxon>
        <taxon>Actinomycetes</taxon>
        <taxon>Kitasatosporales</taxon>
        <taxon>Streptomycetaceae</taxon>
        <taxon>Streptomyces</taxon>
        <taxon>Streptomyces phaeochromogenes group</taxon>
    </lineage>
</organism>
<feature type="binding site" evidence="2">
    <location>
        <position position="440"/>
    </location>
    <ligand>
        <name>substrate</name>
    </ligand>
</feature>
<evidence type="ECO:0000256" key="1">
    <source>
        <dbReference type="ARBA" id="ARBA00022679"/>
    </source>
</evidence>
<proteinExistence type="inferred from homology"/>
<feature type="compositionally biased region" description="Low complexity" evidence="3">
    <location>
        <begin position="95"/>
        <end position="106"/>
    </location>
</feature>